<dbReference type="InterPro" id="IPR013766">
    <property type="entry name" value="Thioredoxin_domain"/>
</dbReference>
<dbReference type="Gene3D" id="3.40.30.10">
    <property type="entry name" value="Glutaredoxin"/>
    <property type="match status" value="1"/>
</dbReference>
<evidence type="ECO:0000256" key="9">
    <source>
        <dbReference type="ARBA" id="ARBA00049091"/>
    </source>
</evidence>
<keyword evidence="4" id="KW-0560">Oxidoreductase</keyword>
<evidence type="ECO:0000256" key="4">
    <source>
        <dbReference type="ARBA" id="ARBA00023002"/>
    </source>
</evidence>
<dbReference type="CDD" id="cd03017">
    <property type="entry name" value="PRX_BCP"/>
    <property type="match status" value="1"/>
</dbReference>
<evidence type="ECO:0000256" key="3">
    <source>
        <dbReference type="ARBA" id="ARBA00022862"/>
    </source>
</evidence>
<dbReference type="PANTHER" id="PTHR42801">
    <property type="entry name" value="THIOREDOXIN-DEPENDENT PEROXIDE REDUCTASE"/>
    <property type="match status" value="1"/>
</dbReference>
<feature type="domain" description="Thioredoxin" evidence="10">
    <location>
        <begin position="167"/>
        <end position="323"/>
    </location>
</feature>
<evidence type="ECO:0000313" key="12">
    <source>
        <dbReference type="Proteomes" id="UP001530377"/>
    </source>
</evidence>
<comment type="caution">
    <text evidence="11">The sequence shown here is derived from an EMBL/GenBank/DDBJ whole genome shotgun (WGS) entry which is preliminary data.</text>
</comment>
<keyword evidence="12" id="KW-1185">Reference proteome</keyword>
<evidence type="ECO:0000259" key="10">
    <source>
        <dbReference type="PROSITE" id="PS51352"/>
    </source>
</evidence>
<dbReference type="InterPro" id="IPR036249">
    <property type="entry name" value="Thioredoxin-like_sf"/>
</dbReference>
<dbReference type="PROSITE" id="PS51352">
    <property type="entry name" value="THIOREDOXIN_2"/>
    <property type="match status" value="1"/>
</dbReference>
<protein>
    <recommendedName>
        <fullName evidence="1">thioredoxin-dependent peroxiredoxin</fullName>
        <ecNumber evidence="1">1.11.1.24</ecNumber>
    </recommendedName>
    <alternativeName>
        <fullName evidence="7">Thioredoxin peroxidase</fullName>
    </alternativeName>
</protein>
<dbReference type="SUPFAM" id="SSF52833">
    <property type="entry name" value="Thioredoxin-like"/>
    <property type="match status" value="1"/>
</dbReference>
<dbReference type="PANTHER" id="PTHR42801:SF4">
    <property type="entry name" value="AHPC_TSA FAMILY PROTEIN"/>
    <property type="match status" value="1"/>
</dbReference>
<keyword evidence="2" id="KW-0575">Peroxidase</keyword>
<accession>A0ABD3SBQ0</accession>
<evidence type="ECO:0000256" key="7">
    <source>
        <dbReference type="ARBA" id="ARBA00032824"/>
    </source>
</evidence>
<dbReference type="GO" id="GO:0140824">
    <property type="term" value="F:thioredoxin-dependent peroxiredoxin activity"/>
    <property type="evidence" value="ECO:0007669"/>
    <property type="project" value="UniProtKB-EC"/>
</dbReference>
<comment type="similarity">
    <text evidence="8">Belongs to the peroxiredoxin family. BCP/PrxQ subfamily.</text>
</comment>
<dbReference type="Pfam" id="PF00578">
    <property type="entry name" value="AhpC-TSA"/>
    <property type="match status" value="1"/>
</dbReference>
<keyword evidence="3" id="KW-0049">Antioxidant</keyword>
<dbReference type="Proteomes" id="UP001530377">
    <property type="component" value="Unassembled WGS sequence"/>
</dbReference>
<name>A0ABD3SBQ0_9STRA</name>
<dbReference type="InterPro" id="IPR050924">
    <property type="entry name" value="Peroxiredoxin_BCP/PrxQ"/>
</dbReference>
<evidence type="ECO:0000256" key="2">
    <source>
        <dbReference type="ARBA" id="ARBA00022559"/>
    </source>
</evidence>
<keyword evidence="5" id="KW-1015">Disulfide bond</keyword>
<proteinExistence type="inferred from homology"/>
<reference evidence="11 12" key="1">
    <citation type="submission" date="2024-10" db="EMBL/GenBank/DDBJ databases">
        <title>Updated reference genomes for cyclostephanoid diatoms.</title>
        <authorList>
            <person name="Roberts W.R."/>
            <person name="Alverson A.J."/>
        </authorList>
    </citation>
    <scope>NUCLEOTIDE SEQUENCE [LARGE SCALE GENOMIC DNA]</scope>
    <source>
        <strain evidence="11 12">AJA228-03</strain>
    </source>
</reference>
<comment type="catalytic activity">
    <reaction evidence="9">
        <text>a hydroperoxide + [thioredoxin]-dithiol = an alcohol + [thioredoxin]-disulfide + H2O</text>
        <dbReference type="Rhea" id="RHEA:62620"/>
        <dbReference type="Rhea" id="RHEA-COMP:10698"/>
        <dbReference type="Rhea" id="RHEA-COMP:10700"/>
        <dbReference type="ChEBI" id="CHEBI:15377"/>
        <dbReference type="ChEBI" id="CHEBI:29950"/>
        <dbReference type="ChEBI" id="CHEBI:30879"/>
        <dbReference type="ChEBI" id="CHEBI:35924"/>
        <dbReference type="ChEBI" id="CHEBI:50058"/>
        <dbReference type="EC" id="1.11.1.24"/>
    </reaction>
</comment>
<evidence type="ECO:0000256" key="5">
    <source>
        <dbReference type="ARBA" id="ARBA00023157"/>
    </source>
</evidence>
<gene>
    <name evidence="11" type="ORF">ACHAXA_002965</name>
</gene>
<dbReference type="EMBL" id="JALLPB020000077">
    <property type="protein sequence ID" value="KAL3821979.1"/>
    <property type="molecule type" value="Genomic_DNA"/>
</dbReference>
<evidence type="ECO:0000256" key="8">
    <source>
        <dbReference type="ARBA" id="ARBA00038489"/>
    </source>
</evidence>
<evidence type="ECO:0000256" key="6">
    <source>
        <dbReference type="ARBA" id="ARBA00023284"/>
    </source>
</evidence>
<dbReference type="AlphaFoldDB" id="A0ABD3SBQ0"/>
<dbReference type="InterPro" id="IPR000866">
    <property type="entry name" value="AhpC/TSA"/>
</dbReference>
<evidence type="ECO:0000256" key="1">
    <source>
        <dbReference type="ARBA" id="ARBA00013017"/>
    </source>
</evidence>
<sequence length="324" mass="35068">MDVPHPPRPPSILLRRRDVAKSMPLPRRRRRRSVTLLHLIVLVGGIGSRCAAYPTTTRGCGGVVDSAAATRHDAAVHVAIPVVEIVSISLPSSSSLSSSVGGGGVDVVRNHRRVTFPCGGDDGTRRAFLRRATTTAGIALYASSLTVFPRRAHSSMLLSPSSSDPSSLIGRAAPDFALPNTRGEVVDLDSLTSNGTVWAILYFYPGAFTTGCTLEARKFQELEDEFRVGANARIAGISVDGVEKNAEFCLREKLNFYMMTDEGGKVSKAYGTSLSLPGMGTFSNRRTYIIDPNKIVRWVFVDVEGRISQHPAEVLEKLKELQSL</sequence>
<organism evidence="11 12">
    <name type="scientific">Cyclostephanos tholiformis</name>
    <dbReference type="NCBI Taxonomy" id="382380"/>
    <lineage>
        <taxon>Eukaryota</taxon>
        <taxon>Sar</taxon>
        <taxon>Stramenopiles</taxon>
        <taxon>Ochrophyta</taxon>
        <taxon>Bacillariophyta</taxon>
        <taxon>Coscinodiscophyceae</taxon>
        <taxon>Thalassiosirophycidae</taxon>
        <taxon>Stephanodiscales</taxon>
        <taxon>Stephanodiscaceae</taxon>
        <taxon>Cyclostephanos</taxon>
    </lineage>
</organism>
<dbReference type="EC" id="1.11.1.24" evidence="1"/>
<keyword evidence="6" id="KW-0676">Redox-active center</keyword>
<evidence type="ECO:0000313" key="11">
    <source>
        <dbReference type="EMBL" id="KAL3821979.1"/>
    </source>
</evidence>